<dbReference type="InterPro" id="IPR003594">
    <property type="entry name" value="HATPase_dom"/>
</dbReference>
<evidence type="ECO:0000256" key="3">
    <source>
        <dbReference type="ARBA" id="ARBA00022679"/>
    </source>
</evidence>
<keyword evidence="6" id="KW-0067">ATP-binding</keyword>
<name>A0ABP3NI85_9GAMM</name>
<gene>
    <name evidence="10" type="ORF">GCM10009098_11200</name>
</gene>
<dbReference type="EMBL" id="BAAAEO010000002">
    <property type="protein sequence ID" value="GAA0545414.1"/>
    <property type="molecule type" value="Genomic_DNA"/>
</dbReference>
<keyword evidence="3" id="KW-0808">Transferase</keyword>
<feature type="transmembrane region" description="Helical" evidence="8">
    <location>
        <begin position="31"/>
        <end position="50"/>
    </location>
</feature>
<dbReference type="RefSeq" id="WP_226766129.1">
    <property type="nucleotide sequence ID" value="NZ_BAAAEO010000002.1"/>
</dbReference>
<dbReference type="InterPro" id="IPR005467">
    <property type="entry name" value="His_kinase_dom"/>
</dbReference>
<dbReference type="EC" id="2.7.13.3" evidence="2"/>
<dbReference type="PANTHER" id="PTHR43065">
    <property type="entry name" value="SENSOR HISTIDINE KINASE"/>
    <property type="match status" value="1"/>
</dbReference>
<evidence type="ECO:0000313" key="10">
    <source>
        <dbReference type="EMBL" id="GAA0545414.1"/>
    </source>
</evidence>
<keyword evidence="4" id="KW-0547">Nucleotide-binding</keyword>
<dbReference type="PROSITE" id="PS50109">
    <property type="entry name" value="HIS_KIN"/>
    <property type="match status" value="1"/>
</dbReference>
<reference evidence="11" key="1">
    <citation type="journal article" date="2019" name="Int. J. Syst. Evol. Microbiol.">
        <title>The Global Catalogue of Microorganisms (GCM) 10K type strain sequencing project: providing services to taxonomists for standard genome sequencing and annotation.</title>
        <authorList>
            <consortium name="The Broad Institute Genomics Platform"/>
            <consortium name="The Broad Institute Genome Sequencing Center for Infectious Disease"/>
            <person name="Wu L."/>
            <person name="Ma J."/>
        </authorList>
    </citation>
    <scope>NUCLEOTIDE SEQUENCE [LARGE SCALE GENOMIC DNA]</scope>
    <source>
        <strain evidence="11">JCM 14331</strain>
    </source>
</reference>
<sequence>MVSNLRLPLLLLSFTVLLVLACLQWQQGPSALAVTITLAASLAAVMIWQLGRVQQRHAALVLKALINQDTSLTLVGQPQLSALLADAQQQLSRSRQQAEARAQYLQTLLSQLDVAVLEFSSDNCLLQANPAAARLLSGQQYTELQQGRVNSTDLQALISRLQATTGHYQGQLQWTQPGYTDRLAVSIVCTRLQGQVRKLVTLQSINQALLQQEVQAYQQMTRVLTHEIANSVTPMASLAQSCLHILPQAGHVLSTDEHADLAEAMATIDRRGQHLSTFILSFKQLSQPVKASLQLTDLVTIINNCLALQRSALARHNIQLKLALPDQAKLWLDEALTEQVLINLLQNALDALQQTTDRQLDISLRQHRQHGWQLDICDNGPGISEQVAKQIFIPFFTTKTQGSGIGLSLSRALLQAQDAQLQYVPGAAPGCCFRITFKT</sequence>
<dbReference type="Pfam" id="PF02518">
    <property type="entry name" value="HATPase_c"/>
    <property type="match status" value="1"/>
</dbReference>
<dbReference type="PROSITE" id="PS51257">
    <property type="entry name" value="PROKAR_LIPOPROTEIN"/>
    <property type="match status" value="1"/>
</dbReference>
<dbReference type="SMART" id="SM00387">
    <property type="entry name" value="HATPase_c"/>
    <property type="match status" value="1"/>
</dbReference>
<evidence type="ECO:0000256" key="8">
    <source>
        <dbReference type="SAM" id="Phobius"/>
    </source>
</evidence>
<protein>
    <recommendedName>
        <fullName evidence="2">histidine kinase</fullName>
        <ecNumber evidence="2">2.7.13.3</ecNumber>
    </recommendedName>
</protein>
<organism evidence="10 11">
    <name type="scientific">Rheinheimera aquimaris</name>
    <dbReference type="NCBI Taxonomy" id="412437"/>
    <lineage>
        <taxon>Bacteria</taxon>
        <taxon>Pseudomonadati</taxon>
        <taxon>Pseudomonadota</taxon>
        <taxon>Gammaproteobacteria</taxon>
        <taxon>Chromatiales</taxon>
        <taxon>Chromatiaceae</taxon>
        <taxon>Rheinheimera</taxon>
    </lineage>
</organism>
<comment type="catalytic activity">
    <reaction evidence="1">
        <text>ATP + protein L-histidine = ADP + protein N-phospho-L-histidine.</text>
        <dbReference type="EC" id="2.7.13.3"/>
    </reaction>
</comment>
<dbReference type="InterPro" id="IPR036890">
    <property type="entry name" value="HATPase_C_sf"/>
</dbReference>
<dbReference type="Proteomes" id="UP001501169">
    <property type="component" value="Unassembled WGS sequence"/>
</dbReference>
<evidence type="ECO:0000256" key="2">
    <source>
        <dbReference type="ARBA" id="ARBA00012438"/>
    </source>
</evidence>
<evidence type="ECO:0000259" key="9">
    <source>
        <dbReference type="PROSITE" id="PS50109"/>
    </source>
</evidence>
<feature type="domain" description="Histidine kinase" evidence="9">
    <location>
        <begin position="223"/>
        <end position="439"/>
    </location>
</feature>
<keyword evidence="8" id="KW-0472">Membrane</keyword>
<evidence type="ECO:0000313" key="11">
    <source>
        <dbReference type="Proteomes" id="UP001501169"/>
    </source>
</evidence>
<accession>A0ABP3NI85</accession>
<keyword evidence="8" id="KW-1133">Transmembrane helix</keyword>
<keyword evidence="7" id="KW-0902">Two-component regulatory system</keyword>
<evidence type="ECO:0000256" key="6">
    <source>
        <dbReference type="ARBA" id="ARBA00022840"/>
    </source>
</evidence>
<dbReference type="PRINTS" id="PR00344">
    <property type="entry name" value="BCTRLSENSOR"/>
</dbReference>
<dbReference type="InterPro" id="IPR004358">
    <property type="entry name" value="Sig_transdc_His_kin-like_C"/>
</dbReference>
<evidence type="ECO:0000256" key="4">
    <source>
        <dbReference type="ARBA" id="ARBA00022741"/>
    </source>
</evidence>
<keyword evidence="11" id="KW-1185">Reference proteome</keyword>
<dbReference type="Gene3D" id="3.30.565.10">
    <property type="entry name" value="Histidine kinase-like ATPase, C-terminal domain"/>
    <property type="match status" value="1"/>
</dbReference>
<evidence type="ECO:0000256" key="5">
    <source>
        <dbReference type="ARBA" id="ARBA00022777"/>
    </source>
</evidence>
<proteinExistence type="predicted"/>
<evidence type="ECO:0000256" key="7">
    <source>
        <dbReference type="ARBA" id="ARBA00023012"/>
    </source>
</evidence>
<evidence type="ECO:0000256" key="1">
    <source>
        <dbReference type="ARBA" id="ARBA00000085"/>
    </source>
</evidence>
<dbReference type="SUPFAM" id="SSF55874">
    <property type="entry name" value="ATPase domain of HSP90 chaperone/DNA topoisomerase II/histidine kinase"/>
    <property type="match status" value="1"/>
</dbReference>
<keyword evidence="5" id="KW-0418">Kinase</keyword>
<comment type="caution">
    <text evidence="10">The sequence shown here is derived from an EMBL/GenBank/DDBJ whole genome shotgun (WGS) entry which is preliminary data.</text>
</comment>
<keyword evidence="8" id="KW-0812">Transmembrane</keyword>
<dbReference type="PANTHER" id="PTHR43065:SF46">
    <property type="entry name" value="C4-DICARBOXYLATE TRANSPORT SENSOR PROTEIN DCTB"/>
    <property type="match status" value="1"/>
</dbReference>